<feature type="transmembrane region" description="Helical" evidence="1">
    <location>
        <begin position="12"/>
        <end position="33"/>
    </location>
</feature>
<keyword evidence="1" id="KW-0812">Transmembrane</keyword>
<protein>
    <submittedName>
        <fullName evidence="2">Uncharacterized protein</fullName>
    </submittedName>
</protein>
<gene>
    <name evidence="2" type="ORF">FCN80_16535</name>
</gene>
<organism evidence="2 3">
    <name type="scientific">Martelella alba</name>
    <dbReference type="NCBI Taxonomy" id="2590451"/>
    <lineage>
        <taxon>Bacteria</taxon>
        <taxon>Pseudomonadati</taxon>
        <taxon>Pseudomonadota</taxon>
        <taxon>Alphaproteobacteria</taxon>
        <taxon>Hyphomicrobiales</taxon>
        <taxon>Aurantimonadaceae</taxon>
        <taxon>Martelella</taxon>
    </lineage>
</organism>
<reference evidence="2 3" key="1">
    <citation type="submission" date="2019-04" db="EMBL/GenBank/DDBJ databases">
        <authorList>
            <person name="Li M."/>
            <person name="Gao C."/>
        </authorList>
    </citation>
    <scope>NUCLEOTIDE SEQUENCE [LARGE SCALE GENOMIC DNA]</scope>
    <source>
        <strain evidence="2 3">BGMRC 2031</strain>
    </source>
</reference>
<name>A0ABY2SHU6_9HYPH</name>
<evidence type="ECO:0000256" key="1">
    <source>
        <dbReference type="SAM" id="Phobius"/>
    </source>
</evidence>
<comment type="caution">
    <text evidence="2">The sequence shown here is derived from an EMBL/GenBank/DDBJ whole genome shotgun (WGS) entry which is preliminary data.</text>
</comment>
<sequence>MGFLKKWLRYQVGFFARTYIPAIAIFIFFMIAVKFFPSYAVQSAGIFAVVVFIIVYLTAKPSK</sequence>
<keyword evidence="1" id="KW-0472">Membrane</keyword>
<evidence type="ECO:0000313" key="3">
    <source>
        <dbReference type="Proteomes" id="UP000305202"/>
    </source>
</evidence>
<keyword evidence="1" id="KW-1133">Transmembrane helix</keyword>
<dbReference type="EMBL" id="SZPQ01000024">
    <property type="protein sequence ID" value="TKI04923.1"/>
    <property type="molecule type" value="Genomic_DNA"/>
</dbReference>
<evidence type="ECO:0000313" key="2">
    <source>
        <dbReference type="EMBL" id="TKI04923.1"/>
    </source>
</evidence>
<dbReference type="Proteomes" id="UP000305202">
    <property type="component" value="Unassembled WGS sequence"/>
</dbReference>
<accession>A0ABY2SHU6</accession>
<keyword evidence="3" id="KW-1185">Reference proteome</keyword>
<feature type="transmembrane region" description="Helical" evidence="1">
    <location>
        <begin position="39"/>
        <end position="59"/>
    </location>
</feature>
<proteinExistence type="predicted"/>